<accession>A0A1H3VEM6</accession>
<sequence length="585" mass="66452">MYRFILFKNDVRWVMATAFLFVASLSHAQSDNTVLSKPSTICNPLNLSYRFYLDSPSRREAADPTMITFKGEYYLFASKSGGYWHSSNLINWDFITTKDLPLEDYAPTVVVIGDTLYFTACSVKPTLAIYKSGNPKAGKWQVANAAVPLGFIVDPCLFLDDDGRLYLYYGCSDVNPIYGIELDRKSLNPIGKPKELFNCHFSLYGWERPGDYNEIIEHPWIEGSWMNKYKGKYYLQYASPGTQFKSYSDGVYVSDNPLGPFVIQGNNPYSSKPEGFIAGAGHGSTFMDKYGNYWHIATMTISQKHMFERRLGLFPAFFDKDGMLSAYTGFGDFPYHIPSHKIADPKELFANWMLLSYKKDIAVSSELPDHPGSFATDENIRTYWSAKTGNKGEWLSMDLQQICTINALQLNFAENQTDVFGRSPSLNEQYVLQYSTDGKTWQILVDSSNATSDLTHNYFELKKPVTARYIKVINYHIPSGTFALSDLRVFGNAYSGTPGTIDDFKVDRSEKDRTKVKIVWKKNGDAIGYNIRYGSSPDKLYHNYQVLDTTSIEIRSLNANEQYYFSIDAFDEKCVSTGKKVVMVK</sequence>
<name>A0A1H3VEM6_9BACT</name>
<dbReference type="SUPFAM" id="SSF49265">
    <property type="entry name" value="Fibronectin type III"/>
    <property type="match status" value="1"/>
</dbReference>
<dbReference type="InterPro" id="IPR000421">
    <property type="entry name" value="FA58C"/>
</dbReference>
<evidence type="ECO:0000256" key="2">
    <source>
        <dbReference type="ARBA" id="ARBA00022801"/>
    </source>
</evidence>
<keyword evidence="9" id="KW-1185">Reference proteome</keyword>
<evidence type="ECO:0000259" key="7">
    <source>
        <dbReference type="PROSITE" id="PS50022"/>
    </source>
</evidence>
<dbReference type="PANTHER" id="PTHR42812">
    <property type="entry name" value="BETA-XYLOSIDASE"/>
    <property type="match status" value="1"/>
</dbReference>
<dbReference type="Pfam" id="PF04616">
    <property type="entry name" value="Glyco_hydro_43"/>
    <property type="match status" value="1"/>
</dbReference>
<evidence type="ECO:0000256" key="3">
    <source>
        <dbReference type="ARBA" id="ARBA00023295"/>
    </source>
</evidence>
<proteinExistence type="inferred from homology"/>
<feature type="chain" id="PRO_5011696661" evidence="6">
    <location>
        <begin position="29"/>
        <end position="585"/>
    </location>
</feature>
<keyword evidence="3 5" id="KW-0326">Glycosidase</keyword>
<dbReference type="Pfam" id="PF00754">
    <property type="entry name" value="F5_F8_type_C"/>
    <property type="match status" value="1"/>
</dbReference>
<dbReference type="InterPro" id="IPR036116">
    <property type="entry name" value="FN3_sf"/>
</dbReference>
<dbReference type="InterPro" id="IPR003961">
    <property type="entry name" value="FN3_dom"/>
</dbReference>
<comment type="similarity">
    <text evidence="1 5">Belongs to the glycosyl hydrolase 43 family.</text>
</comment>
<evidence type="ECO:0000256" key="6">
    <source>
        <dbReference type="SAM" id="SignalP"/>
    </source>
</evidence>
<dbReference type="AlphaFoldDB" id="A0A1H3VEM6"/>
<dbReference type="SUPFAM" id="SSF49785">
    <property type="entry name" value="Galactose-binding domain-like"/>
    <property type="match status" value="1"/>
</dbReference>
<dbReference type="CDD" id="cd00063">
    <property type="entry name" value="FN3"/>
    <property type="match status" value="1"/>
</dbReference>
<evidence type="ECO:0000313" key="8">
    <source>
        <dbReference type="EMBL" id="SDZ73121.1"/>
    </source>
</evidence>
<dbReference type="PROSITE" id="PS50022">
    <property type="entry name" value="FA58C_3"/>
    <property type="match status" value="1"/>
</dbReference>
<dbReference type="GO" id="GO:0004553">
    <property type="term" value="F:hydrolase activity, hydrolyzing O-glycosyl compounds"/>
    <property type="evidence" value="ECO:0007669"/>
    <property type="project" value="InterPro"/>
</dbReference>
<protein>
    <submittedName>
        <fullName evidence="8">F5/8 type C domain-containing protein</fullName>
    </submittedName>
</protein>
<evidence type="ECO:0000256" key="1">
    <source>
        <dbReference type="ARBA" id="ARBA00009865"/>
    </source>
</evidence>
<dbReference type="Proteomes" id="UP000199041">
    <property type="component" value="Unassembled WGS sequence"/>
</dbReference>
<dbReference type="CDD" id="cd08982">
    <property type="entry name" value="GH43-like"/>
    <property type="match status" value="1"/>
</dbReference>
<feature type="domain" description="F5/8 type C" evidence="7">
    <location>
        <begin position="342"/>
        <end position="492"/>
    </location>
</feature>
<organism evidence="8 9">
    <name type="scientific">Arachidicoccus rhizosphaerae</name>
    <dbReference type="NCBI Taxonomy" id="551991"/>
    <lineage>
        <taxon>Bacteria</taxon>
        <taxon>Pseudomonadati</taxon>
        <taxon>Bacteroidota</taxon>
        <taxon>Chitinophagia</taxon>
        <taxon>Chitinophagales</taxon>
        <taxon>Chitinophagaceae</taxon>
        <taxon>Arachidicoccus</taxon>
    </lineage>
</organism>
<evidence type="ECO:0000313" key="9">
    <source>
        <dbReference type="Proteomes" id="UP000199041"/>
    </source>
</evidence>
<keyword evidence="2 5" id="KW-0378">Hydrolase</keyword>
<dbReference type="Gene3D" id="2.60.120.260">
    <property type="entry name" value="Galactose-binding domain-like"/>
    <property type="match status" value="1"/>
</dbReference>
<dbReference type="InterPro" id="IPR006710">
    <property type="entry name" value="Glyco_hydro_43"/>
</dbReference>
<dbReference type="InterPro" id="IPR051795">
    <property type="entry name" value="Glycosyl_Hydrlase_43"/>
</dbReference>
<dbReference type="GO" id="GO:0005975">
    <property type="term" value="P:carbohydrate metabolic process"/>
    <property type="evidence" value="ECO:0007669"/>
    <property type="project" value="InterPro"/>
</dbReference>
<dbReference type="Gene3D" id="2.115.10.20">
    <property type="entry name" value="Glycosyl hydrolase domain, family 43"/>
    <property type="match status" value="1"/>
</dbReference>
<dbReference type="STRING" id="551991.SAMN05192529_1016"/>
<dbReference type="PANTHER" id="PTHR42812:SF12">
    <property type="entry name" value="BETA-XYLOSIDASE-RELATED"/>
    <property type="match status" value="1"/>
</dbReference>
<evidence type="ECO:0000256" key="5">
    <source>
        <dbReference type="RuleBase" id="RU361187"/>
    </source>
</evidence>
<dbReference type="SUPFAM" id="SSF75005">
    <property type="entry name" value="Arabinanase/levansucrase/invertase"/>
    <property type="match status" value="1"/>
</dbReference>
<dbReference type="InterPro" id="IPR008979">
    <property type="entry name" value="Galactose-bd-like_sf"/>
</dbReference>
<evidence type="ECO:0000256" key="4">
    <source>
        <dbReference type="PIRSR" id="PIRSR606710-2"/>
    </source>
</evidence>
<dbReference type="EMBL" id="FNQY01000001">
    <property type="protein sequence ID" value="SDZ73121.1"/>
    <property type="molecule type" value="Genomic_DNA"/>
</dbReference>
<dbReference type="InterPro" id="IPR023296">
    <property type="entry name" value="Glyco_hydro_beta-prop_sf"/>
</dbReference>
<dbReference type="RefSeq" id="WP_211481693.1">
    <property type="nucleotide sequence ID" value="NZ_FNQY01000001.1"/>
</dbReference>
<keyword evidence="6" id="KW-0732">Signal</keyword>
<feature type="signal peptide" evidence="6">
    <location>
        <begin position="1"/>
        <end position="28"/>
    </location>
</feature>
<feature type="site" description="Important for catalytic activity, responsible for pKa modulation of the active site Glu and correct orientation of both the proton donor and substrate" evidence="4">
    <location>
        <position position="154"/>
    </location>
</feature>
<reference evidence="8 9" key="1">
    <citation type="submission" date="2016-10" db="EMBL/GenBank/DDBJ databases">
        <authorList>
            <person name="de Groot N.N."/>
        </authorList>
    </citation>
    <scope>NUCLEOTIDE SEQUENCE [LARGE SCALE GENOMIC DNA]</scope>
    <source>
        <strain evidence="8 9">Vu-144</strain>
    </source>
</reference>
<dbReference type="InterPro" id="IPR013783">
    <property type="entry name" value="Ig-like_fold"/>
</dbReference>
<dbReference type="Gene3D" id="2.60.40.10">
    <property type="entry name" value="Immunoglobulins"/>
    <property type="match status" value="1"/>
</dbReference>
<gene>
    <name evidence="8" type="ORF">SAMN05192529_1016</name>
</gene>